<feature type="transmembrane region" description="Helical" evidence="5">
    <location>
        <begin position="43"/>
        <end position="67"/>
    </location>
</feature>
<dbReference type="GO" id="GO:0006874">
    <property type="term" value="P:intracellular calcium ion homeostasis"/>
    <property type="evidence" value="ECO:0007669"/>
    <property type="project" value="TreeGrafter"/>
</dbReference>
<feature type="transmembrane region" description="Helical" evidence="5">
    <location>
        <begin position="6"/>
        <end position="31"/>
    </location>
</feature>
<keyword evidence="3 5" id="KW-1133">Transmembrane helix</keyword>
<evidence type="ECO:0000313" key="7">
    <source>
        <dbReference type="EMBL" id="PIW96723.1"/>
    </source>
</evidence>
<dbReference type="EMBL" id="PFHR01000184">
    <property type="protein sequence ID" value="PIW96723.1"/>
    <property type="molecule type" value="Genomic_DNA"/>
</dbReference>
<comment type="caution">
    <text evidence="7">The sequence shown here is derived from an EMBL/GenBank/DDBJ whole genome shotgun (WGS) entry which is preliminary data.</text>
</comment>
<dbReference type="Pfam" id="PF01699">
    <property type="entry name" value="Na_Ca_ex"/>
    <property type="match status" value="2"/>
</dbReference>
<feature type="domain" description="Sodium/calcium exchanger membrane region" evidence="6">
    <location>
        <begin position="173"/>
        <end position="310"/>
    </location>
</feature>
<evidence type="ECO:0000259" key="6">
    <source>
        <dbReference type="Pfam" id="PF01699"/>
    </source>
</evidence>
<dbReference type="Gene3D" id="1.20.1420.30">
    <property type="entry name" value="NCX, central ion-binding region"/>
    <property type="match status" value="1"/>
</dbReference>
<dbReference type="GO" id="GO:0008273">
    <property type="term" value="F:calcium, potassium:sodium antiporter activity"/>
    <property type="evidence" value="ECO:0007669"/>
    <property type="project" value="TreeGrafter"/>
</dbReference>
<keyword evidence="4 5" id="KW-0472">Membrane</keyword>
<feature type="transmembrane region" description="Helical" evidence="5">
    <location>
        <begin position="296"/>
        <end position="315"/>
    </location>
</feature>
<evidence type="ECO:0000256" key="4">
    <source>
        <dbReference type="ARBA" id="ARBA00023136"/>
    </source>
</evidence>
<feature type="transmembrane region" description="Helical" evidence="5">
    <location>
        <begin position="73"/>
        <end position="97"/>
    </location>
</feature>
<evidence type="ECO:0000313" key="8">
    <source>
        <dbReference type="Proteomes" id="UP000230837"/>
    </source>
</evidence>
<feature type="transmembrane region" description="Helical" evidence="5">
    <location>
        <begin position="109"/>
        <end position="126"/>
    </location>
</feature>
<keyword evidence="2 5" id="KW-0812">Transmembrane</keyword>
<dbReference type="InterPro" id="IPR004837">
    <property type="entry name" value="NaCa_Exmemb"/>
</dbReference>
<dbReference type="AlphaFoldDB" id="A0A2M7IN09"/>
<evidence type="ECO:0000256" key="2">
    <source>
        <dbReference type="ARBA" id="ARBA00022692"/>
    </source>
</evidence>
<gene>
    <name evidence="7" type="ORF">COZ82_03460</name>
</gene>
<feature type="transmembrane region" description="Helical" evidence="5">
    <location>
        <begin position="267"/>
        <end position="289"/>
    </location>
</feature>
<name>A0A2M7IN09_9BACT</name>
<comment type="subcellular location">
    <subcellularLocation>
        <location evidence="1">Membrane</location>
        <topology evidence="1">Multi-pass membrane protein</topology>
    </subcellularLocation>
</comment>
<feature type="transmembrane region" description="Helical" evidence="5">
    <location>
        <begin position="171"/>
        <end position="192"/>
    </location>
</feature>
<dbReference type="Proteomes" id="UP000230837">
    <property type="component" value="Unassembled WGS sequence"/>
</dbReference>
<dbReference type="InterPro" id="IPR004481">
    <property type="entry name" value="K/Na/Ca-exchanger"/>
</dbReference>
<dbReference type="GO" id="GO:0005886">
    <property type="term" value="C:plasma membrane"/>
    <property type="evidence" value="ECO:0007669"/>
    <property type="project" value="TreeGrafter"/>
</dbReference>
<proteinExistence type="predicted"/>
<feature type="transmembrane region" description="Helical" evidence="5">
    <location>
        <begin position="198"/>
        <end position="217"/>
    </location>
</feature>
<sequence>MDINSLIQWSVILIISLFVLVKAADLFIAGAKEMGEYFKMSQFVIGVLIVGMGTSLPELASSLAGAWSGETEIVLANAVGSNITNILLIVGVLAFLGGKVIIKQELIKTELVVFFIATVNFIAVVFDGRVDRVEGLLLLGTFSAYIWYLFMEAKQPKIGSKIIKSNSSFPFKALIVSIFSLTALLVGASYTIDMAVNIATAFAVPIGLISITAIAIGTSLPELFVSIQAIKTKQTEMAIGNIFGSNAFNMLVVVGLPALIVPLSAGVVVMKLGLGIMIASSAIFFVIGLARQVMRWEGLMMLIFFLFFLIKLMAFI</sequence>
<accession>A0A2M7IN09</accession>
<feature type="transmembrane region" description="Helical" evidence="5">
    <location>
        <begin position="238"/>
        <end position="261"/>
    </location>
</feature>
<dbReference type="InterPro" id="IPR044880">
    <property type="entry name" value="NCX_ion-bd_dom_sf"/>
</dbReference>
<feature type="transmembrane region" description="Helical" evidence="5">
    <location>
        <begin position="132"/>
        <end position="150"/>
    </location>
</feature>
<dbReference type="GO" id="GO:0005262">
    <property type="term" value="F:calcium channel activity"/>
    <property type="evidence" value="ECO:0007669"/>
    <property type="project" value="TreeGrafter"/>
</dbReference>
<evidence type="ECO:0000256" key="1">
    <source>
        <dbReference type="ARBA" id="ARBA00004141"/>
    </source>
</evidence>
<organism evidence="7 8">
    <name type="scientific">Candidatus Kaiserbacteria bacterium CG_4_8_14_3_um_filter_38_9</name>
    <dbReference type="NCBI Taxonomy" id="1974599"/>
    <lineage>
        <taxon>Bacteria</taxon>
        <taxon>Candidatus Kaiseribacteriota</taxon>
    </lineage>
</organism>
<evidence type="ECO:0000256" key="5">
    <source>
        <dbReference type="SAM" id="Phobius"/>
    </source>
</evidence>
<dbReference type="PANTHER" id="PTHR10846:SF8">
    <property type="entry name" value="INNER MEMBRANE PROTEIN YRBG"/>
    <property type="match status" value="1"/>
</dbReference>
<evidence type="ECO:0000256" key="3">
    <source>
        <dbReference type="ARBA" id="ARBA00022989"/>
    </source>
</evidence>
<dbReference type="NCBIfam" id="TIGR00367">
    <property type="entry name" value="calcium/sodium antiporter"/>
    <property type="match status" value="1"/>
</dbReference>
<protein>
    <recommendedName>
        <fullName evidence="6">Sodium/calcium exchanger membrane region domain-containing protein</fullName>
    </recommendedName>
</protein>
<reference evidence="8" key="1">
    <citation type="submission" date="2017-09" db="EMBL/GenBank/DDBJ databases">
        <title>Depth-based differentiation of microbial function through sediment-hosted aquifers and enrichment of novel symbionts in the deep terrestrial subsurface.</title>
        <authorList>
            <person name="Probst A.J."/>
            <person name="Ladd B."/>
            <person name="Jarett J.K."/>
            <person name="Geller-Mcgrath D.E."/>
            <person name="Sieber C.M.K."/>
            <person name="Emerson J.B."/>
            <person name="Anantharaman K."/>
            <person name="Thomas B.C."/>
            <person name="Malmstrom R."/>
            <person name="Stieglmeier M."/>
            <person name="Klingl A."/>
            <person name="Woyke T."/>
            <person name="Ryan C.M."/>
            <person name="Banfield J.F."/>
        </authorList>
    </citation>
    <scope>NUCLEOTIDE SEQUENCE [LARGE SCALE GENOMIC DNA]</scope>
</reference>
<dbReference type="PANTHER" id="PTHR10846">
    <property type="entry name" value="SODIUM/POTASSIUM/CALCIUM EXCHANGER"/>
    <property type="match status" value="1"/>
</dbReference>
<feature type="domain" description="Sodium/calcium exchanger membrane region" evidence="6">
    <location>
        <begin position="11"/>
        <end position="150"/>
    </location>
</feature>